<gene>
    <name evidence="1" type="ORF">D559_2452</name>
</gene>
<dbReference type="EMBL" id="JDTF01000004">
    <property type="protein sequence ID" value="EXX95025.1"/>
    <property type="molecule type" value="Genomic_DNA"/>
</dbReference>
<comment type="caution">
    <text evidence="1">The sequence shown here is derived from an EMBL/GenBank/DDBJ whole genome shotgun (WGS) entry which is preliminary data.</text>
</comment>
<dbReference type="Proteomes" id="UP000023104">
    <property type="component" value="Unassembled WGS sequence"/>
</dbReference>
<reference evidence="1 2" key="1">
    <citation type="submission" date="2014-02" db="EMBL/GenBank/DDBJ databases">
        <title>Whole Genome Sequencing Of Bordetella Holmesii, An Emerging Opportunistic Infection Of Humans.</title>
        <authorList>
            <person name="Tettelin H."/>
            <person name="Hooven T.A."/>
            <person name="Hine E."/>
            <person name="Su Q."/>
            <person name="Huard R.C."/>
            <person name="Della-Latta P."/>
            <person name="Daugherty S.C."/>
            <person name="Agrawal S."/>
            <person name="Sengamalay N."/>
            <person name="Tallon L.J."/>
            <person name="Sadzewicz L."/>
            <person name="Whittier S."/>
            <person name="Fraser C.M."/>
            <person name="Ratner A.J."/>
        </authorList>
    </citation>
    <scope>NUCLEOTIDE SEQUENCE [LARGE SCALE GENOMIC DNA]</scope>
    <source>
        <strain evidence="1 2">1058</strain>
    </source>
</reference>
<evidence type="ECO:0008006" key="3">
    <source>
        <dbReference type="Google" id="ProtNLM"/>
    </source>
</evidence>
<organism evidence="1 2">
    <name type="scientific">Bordetella holmesii 1058</name>
    <dbReference type="NCBI Taxonomy" id="1247648"/>
    <lineage>
        <taxon>Bacteria</taxon>
        <taxon>Pseudomonadati</taxon>
        <taxon>Pseudomonadota</taxon>
        <taxon>Betaproteobacteria</taxon>
        <taxon>Burkholderiales</taxon>
        <taxon>Alcaligenaceae</taxon>
        <taxon>Bordetella</taxon>
    </lineage>
</organism>
<proteinExistence type="predicted"/>
<evidence type="ECO:0000313" key="1">
    <source>
        <dbReference type="EMBL" id="EXX95025.1"/>
    </source>
</evidence>
<name>A0ABN0S0D9_9BORD</name>
<keyword evidence="2" id="KW-1185">Reference proteome</keyword>
<protein>
    <recommendedName>
        <fullName evidence="3">N-acetyltransferase YedL</fullName>
    </recommendedName>
</protein>
<accession>A0ABN0S0D9</accession>
<sequence>MRHHQCCACNECRSNELQHGYSPDSASRRLVAALVVNEPPVAAMRVFTRWDA</sequence>
<evidence type="ECO:0000313" key="2">
    <source>
        <dbReference type="Proteomes" id="UP000023104"/>
    </source>
</evidence>